<dbReference type="InterPro" id="IPR047090">
    <property type="entry name" value="AspRS_core"/>
</dbReference>
<dbReference type="GO" id="GO:0004815">
    <property type="term" value="F:aspartate-tRNA ligase activity"/>
    <property type="evidence" value="ECO:0007669"/>
    <property type="project" value="UniProtKB-UniRule"/>
</dbReference>
<evidence type="ECO:0000256" key="4">
    <source>
        <dbReference type="ARBA" id="ARBA00022741"/>
    </source>
</evidence>
<comment type="similarity">
    <text evidence="1 8">Belongs to the class-II aminoacyl-tRNA synthetase family. Type 1 subfamily.</text>
</comment>
<dbReference type="InterPro" id="IPR004524">
    <property type="entry name" value="Asp-tRNA-ligase_1"/>
</dbReference>
<feature type="binding site" evidence="8">
    <location>
        <position position="445"/>
    </location>
    <ligand>
        <name>L-aspartate</name>
        <dbReference type="ChEBI" id="CHEBI:29991"/>
    </ligand>
</feature>
<comment type="subunit">
    <text evidence="8">Homodimer.</text>
</comment>
<keyword evidence="5 8" id="KW-0067">ATP-binding</keyword>
<evidence type="ECO:0000259" key="9">
    <source>
        <dbReference type="PROSITE" id="PS50862"/>
    </source>
</evidence>
<dbReference type="InterPro" id="IPR047089">
    <property type="entry name" value="Asp-tRNA-ligase_1_N"/>
</dbReference>
<name>A0A399ER57_9DEIN</name>
<keyword evidence="11" id="KW-1185">Reference proteome</keyword>
<dbReference type="Gene3D" id="3.30.930.10">
    <property type="entry name" value="Bira Bifunctional Protein, Domain 2"/>
    <property type="match status" value="1"/>
</dbReference>
<dbReference type="CDD" id="cd00777">
    <property type="entry name" value="AspRS_core"/>
    <property type="match status" value="1"/>
</dbReference>
<keyword evidence="6 8" id="KW-0648">Protein biosynthesis</keyword>
<dbReference type="SUPFAM" id="SSF55681">
    <property type="entry name" value="Class II aaRS and biotin synthetases"/>
    <property type="match status" value="1"/>
</dbReference>
<dbReference type="CDD" id="cd04317">
    <property type="entry name" value="EcAspRS_like_N"/>
    <property type="match status" value="1"/>
</dbReference>
<dbReference type="Pfam" id="PF00152">
    <property type="entry name" value="tRNA-synt_2"/>
    <property type="match status" value="1"/>
</dbReference>
<dbReference type="EMBL" id="QWKZ01000057">
    <property type="protein sequence ID" value="RIH84661.1"/>
    <property type="molecule type" value="Genomic_DNA"/>
</dbReference>
<feature type="domain" description="Aminoacyl-transfer RNA synthetases class-II family profile" evidence="9">
    <location>
        <begin position="150"/>
        <end position="552"/>
    </location>
</feature>
<dbReference type="InterPro" id="IPR004365">
    <property type="entry name" value="NA-bd_OB_tRNA"/>
</dbReference>
<evidence type="ECO:0000313" key="10">
    <source>
        <dbReference type="EMBL" id="RIH84661.1"/>
    </source>
</evidence>
<dbReference type="SUPFAM" id="SSF50249">
    <property type="entry name" value="Nucleic acid-binding proteins"/>
    <property type="match status" value="1"/>
</dbReference>
<feature type="binding site" evidence="8">
    <location>
        <position position="479"/>
    </location>
    <ligand>
        <name>ATP</name>
        <dbReference type="ChEBI" id="CHEBI:30616"/>
    </ligand>
</feature>
<comment type="catalytic activity">
    <reaction evidence="8">
        <text>tRNA(Asp) + L-aspartate + ATP = L-aspartyl-tRNA(Asp) + AMP + diphosphate</text>
        <dbReference type="Rhea" id="RHEA:19649"/>
        <dbReference type="Rhea" id="RHEA-COMP:9660"/>
        <dbReference type="Rhea" id="RHEA-COMP:9678"/>
        <dbReference type="ChEBI" id="CHEBI:29991"/>
        <dbReference type="ChEBI" id="CHEBI:30616"/>
        <dbReference type="ChEBI" id="CHEBI:33019"/>
        <dbReference type="ChEBI" id="CHEBI:78442"/>
        <dbReference type="ChEBI" id="CHEBI:78516"/>
        <dbReference type="ChEBI" id="CHEBI:456215"/>
        <dbReference type="EC" id="6.1.1.12"/>
    </reaction>
</comment>
<evidence type="ECO:0000256" key="8">
    <source>
        <dbReference type="HAMAP-Rule" id="MF_00044"/>
    </source>
</evidence>
<dbReference type="GO" id="GO:0005737">
    <property type="term" value="C:cytoplasm"/>
    <property type="evidence" value="ECO:0007669"/>
    <property type="project" value="UniProtKB-SubCell"/>
</dbReference>
<evidence type="ECO:0000256" key="7">
    <source>
        <dbReference type="ARBA" id="ARBA00023146"/>
    </source>
</evidence>
<comment type="caution">
    <text evidence="10">The sequence shown here is derived from an EMBL/GenBank/DDBJ whole genome shotgun (WGS) entry which is preliminary data.</text>
</comment>
<evidence type="ECO:0000256" key="2">
    <source>
        <dbReference type="ARBA" id="ARBA00022490"/>
    </source>
</evidence>
<evidence type="ECO:0000256" key="5">
    <source>
        <dbReference type="ARBA" id="ARBA00022840"/>
    </source>
</evidence>
<feature type="binding site" evidence="8">
    <location>
        <begin position="229"/>
        <end position="231"/>
    </location>
    <ligand>
        <name>ATP</name>
        <dbReference type="ChEBI" id="CHEBI:30616"/>
    </ligand>
</feature>
<comment type="subcellular location">
    <subcellularLocation>
        <location evidence="8">Cytoplasm</location>
    </subcellularLocation>
</comment>
<dbReference type="InterPro" id="IPR004364">
    <property type="entry name" value="Aa-tRNA-synt_II"/>
</dbReference>
<dbReference type="GO" id="GO:0003676">
    <property type="term" value="F:nucleic acid binding"/>
    <property type="evidence" value="ECO:0007669"/>
    <property type="project" value="InterPro"/>
</dbReference>
<dbReference type="InterPro" id="IPR045864">
    <property type="entry name" value="aa-tRNA-synth_II/BPL/LPL"/>
</dbReference>
<feature type="binding site" evidence="8">
    <location>
        <position position="238"/>
    </location>
    <ligand>
        <name>ATP</name>
        <dbReference type="ChEBI" id="CHEBI:30616"/>
    </ligand>
</feature>
<dbReference type="GO" id="GO:0006422">
    <property type="term" value="P:aspartyl-tRNA aminoacylation"/>
    <property type="evidence" value="ECO:0007669"/>
    <property type="project" value="UniProtKB-UniRule"/>
</dbReference>
<keyword evidence="4 8" id="KW-0547">Nucleotide-binding</keyword>
<dbReference type="PRINTS" id="PR01042">
    <property type="entry name" value="TRNASYNTHASP"/>
</dbReference>
<feature type="region of interest" description="Aspartate" evidence="8">
    <location>
        <begin position="207"/>
        <end position="210"/>
    </location>
</feature>
<dbReference type="Gene3D" id="3.30.1360.30">
    <property type="entry name" value="GAD-like domain"/>
    <property type="match status" value="1"/>
</dbReference>
<dbReference type="Pfam" id="PF01336">
    <property type="entry name" value="tRNA_anti-codon"/>
    <property type="match status" value="1"/>
</dbReference>
<evidence type="ECO:0000256" key="1">
    <source>
        <dbReference type="ARBA" id="ARBA00006303"/>
    </source>
</evidence>
<organism evidence="10 11">
    <name type="scientific">Meiothermus luteus</name>
    <dbReference type="NCBI Taxonomy" id="2026184"/>
    <lineage>
        <taxon>Bacteria</taxon>
        <taxon>Thermotogati</taxon>
        <taxon>Deinococcota</taxon>
        <taxon>Deinococci</taxon>
        <taxon>Thermales</taxon>
        <taxon>Thermaceae</taxon>
        <taxon>Meiothermus</taxon>
    </lineage>
</organism>
<dbReference type="NCBIfam" id="TIGR00459">
    <property type="entry name" value="aspS_bact"/>
    <property type="match status" value="1"/>
</dbReference>
<reference evidence="10 11" key="1">
    <citation type="submission" date="2018-08" db="EMBL/GenBank/DDBJ databases">
        <title>Meiothermus luteus KCTC 52599 genome sequencing project.</title>
        <authorList>
            <person name="Da Costa M.S."/>
            <person name="Albuquerque L."/>
            <person name="Raposo P."/>
            <person name="Froufe H.J.C."/>
            <person name="Barroso C.S."/>
            <person name="Egas C."/>
        </authorList>
    </citation>
    <scope>NUCLEOTIDE SEQUENCE [LARGE SCALE GENOMIC DNA]</scope>
    <source>
        <strain evidence="10 11">KCTC 52599</strain>
    </source>
</reference>
<proteinExistence type="inferred from homology"/>
<dbReference type="Proteomes" id="UP000265800">
    <property type="component" value="Unassembled WGS sequence"/>
</dbReference>
<evidence type="ECO:0000256" key="6">
    <source>
        <dbReference type="ARBA" id="ARBA00022917"/>
    </source>
</evidence>
<evidence type="ECO:0000313" key="11">
    <source>
        <dbReference type="Proteomes" id="UP000265800"/>
    </source>
</evidence>
<dbReference type="NCBIfam" id="NF001750">
    <property type="entry name" value="PRK00476.1"/>
    <property type="match status" value="1"/>
</dbReference>
<keyword evidence="7 8" id="KW-0030">Aminoacyl-tRNA synthetase</keyword>
<dbReference type="GO" id="GO:0005524">
    <property type="term" value="F:ATP binding"/>
    <property type="evidence" value="ECO:0007669"/>
    <property type="project" value="UniProtKB-UniRule"/>
</dbReference>
<accession>A0A399ER57</accession>
<dbReference type="InterPro" id="IPR012340">
    <property type="entry name" value="NA-bd_OB-fold"/>
</dbReference>
<comment type="caution">
    <text evidence="8">Lacks conserved residue(s) required for the propagation of feature annotation.</text>
</comment>
<dbReference type="Gene3D" id="2.40.50.140">
    <property type="entry name" value="Nucleic acid-binding proteins"/>
    <property type="match status" value="1"/>
</dbReference>
<dbReference type="PANTHER" id="PTHR22594:SF5">
    <property type="entry name" value="ASPARTATE--TRNA LIGASE, MITOCHONDRIAL"/>
    <property type="match status" value="1"/>
</dbReference>
<comment type="function">
    <text evidence="8">Catalyzes the attachment of L-aspartate to tRNA(Asp) in a two-step reaction: L-aspartate is first activated by ATP to form Asp-AMP and then transferred to the acceptor end of tRNA(Asp).</text>
</comment>
<keyword evidence="2 8" id="KW-0963">Cytoplasm</keyword>
<dbReference type="InterPro" id="IPR004115">
    <property type="entry name" value="GAD-like_sf"/>
</dbReference>
<dbReference type="InterPro" id="IPR006195">
    <property type="entry name" value="aa-tRNA-synth_II"/>
</dbReference>
<keyword evidence="3 8" id="KW-0436">Ligase</keyword>
<dbReference type="InterPro" id="IPR002312">
    <property type="entry name" value="Asp/Asn-tRNA-synth_IIb"/>
</dbReference>
<evidence type="ECO:0000256" key="3">
    <source>
        <dbReference type="ARBA" id="ARBA00022598"/>
    </source>
</evidence>
<dbReference type="EC" id="6.1.1.12" evidence="8"/>
<feature type="binding site" evidence="8">
    <location>
        <position position="183"/>
    </location>
    <ligand>
        <name>L-aspartate</name>
        <dbReference type="ChEBI" id="CHEBI:29991"/>
    </ligand>
</feature>
<dbReference type="PANTHER" id="PTHR22594">
    <property type="entry name" value="ASPARTYL/LYSYL-TRNA SYNTHETASE"/>
    <property type="match status" value="1"/>
</dbReference>
<dbReference type="PROSITE" id="PS50862">
    <property type="entry name" value="AA_TRNA_LIGASE_II"/>
    <property type="match status" value="1"/>
</dbReference>
<protein>
    <recommendedName>
        <fullName evidence="8">Aspartate--tRNA ligase</fullName>
        <ecNumber evidence="8">6.1.1.12</ecNumber>
    </recommendedName>
    <alternativeName>
        <fullName evidence="8">Aspartyl-tRNA synthetase</fullName>
        <shortName evidence="8">AspRS</shortName>
    </alternativeName>
</protein>
<feature type="binding site" evidence="8">
    <location>
        <begin position="531"/>
        <end position="534"/>
    </location>
    <ligand>
        <name>ATP</name>
        <dbReference type="ChEBI" id="CHEBI:30616"/>
    </ligand>
</feature>
<feature type="binding site" evidence="8">
    <location>
        <position position="229"/>
    </location>
    <ligand>
        <name>L-aspartate</name>
        <dbReference type="ChEBI" id="CHEBI:29991"/>
    </ligand>
</feature>
<feature type="binding site" evidence="8">
    <location>
        <position position="486"/>
    </location>
    <ligand>
        <name>L-aspartate</name>
        <dbReference type="ChEBI" id="CHEBI:29991"/>
    </ligand>
</feature>
<sequence>MLKPMRRTLYCGHLREQHTGLKVTLEGWVNRRRDLGGLIFIDLRDREGLVQVVVSPDAPCFAEASRVRSEWVIRVEGVVRGRPAEQVNQKIATGAVEVLAQNLEVLAEARTPPFPIDAGWRGEEDQNVAEEVRLKHRVVDLRRKRLHDNLRLRHKVIAAIYRFLDAEGFIGVETPYLTRSTPEGARDFLVPSRLEPGHFYALPQSPQLFKQMLMVAGYDRYFQIARCFRDEDLRADRQPDFTQLDMEMSFVEQEDIIELNERLAAYILREVLGVELPLPFPRLPYAEAMNRFGSDKPDLRFGLELQDVTEVFKGGAFRAFAEAEVVKALAAPKALSRKEIEELEALAKSKGAAGLAWARLENGALTGGIAKFIPPTLLERLTVSEGQTLLFVAGPWRKAVESLGAVRLELGRRLGLIEPGFKFLWVVDFPLLEWDEEAGRWTYMHHPFTSPNLEDLHLLDSQPAKVRAYAYDFVLNGSEIGGGSIRIHRRDLQERIFALLGIGPEEAQEKFGFLLEALSYGAPPHGGIAWGLDRFVAHLAGEDSIREVIAFPKNKEGKEPLTGAPAPVEEAQLEALGLRLRGEG</sequence>
<dbReference type="Pfam" id="PF02938">
    <property type="entry name" value="GAD"/>
    <property type="match status" value="1"/>
</dbReference>
<gene>
    <name evidence="10" type="primary">aspS1</name>
    <name evidence="8" type="synonym">aspS</name>
    <name evidence="10" type="ORF">Mlute_01825</name>
</gene>
<dbReference type="SUPFAM" id="SSF55261">
    <property type="entry name" value="GAD domain-like"/>
    <property type="match status" value="1"/>
</dbReference>
<dbReference type="HAMAP" id="MF_00044">
    <property type="entry name" value="Asp_tRNA_synth_type1"/>
    <property type="match status" value="1"/>
</dbReference>
<dbReference type="InterPro" id="IPR029351">
    <property type="entry name" value="GAD_dom"/>
</dbReference>
<dbReference type="AlphaFoldDB" id="A0A399ER57"/>